<dbReference type="GO" id="GO:0016740">
    <property type="term" value="F:transferase activity"/>
    <property type="evidence" value="ECO:0007669"/>
    <property type="project" value="UniProtKB-KW"/>
</dbReference>
<name>A0A3A5KEQ0_9HYPH</name>
<dbReference type="Proteomes" id="UP000272706">
    <property type="component" value="Unassembled WGS sequence"/>
</dbReference>
<evidence type="ECO:0000259" key="1">
    <source>
        <dbReference type="Pfam" id="PF00535"/>
    </source>
</evidence>
<keyword evidence="3" id="KW-1185">Reference proteome</keyword>
<evidence type="ECO:0000313" key="3">
    <source>
        <dbReference type="Proteomes" id="UP000272706"/>
    </source>
</evidence>
<dbReference type="Pfam" id="PF00535">
    <property type="entry name" value="Glycos_transf_2"/>
    <property type="match status" value="1"/>
</dbReference>
<dbReference type="PANTHER" id="PTHR43685">
    <property type="entry name" value="GLYCOSYLTRANSFERASE"/>
    <property type="match status" value="1"/>
</dbReference>
<dbReference type="InterPro" id="IPR029044">
    <property type="entry name" value="Nucleotide-diphossugar_trans"/>
</dbReference>
<evidence type="ECO:0000313" key="2">
    <source>
        <dbReference type="EMBL" id="RJT32826.1"/>
    </source>
</evidence>
<dbReference type="Gene3D" id="3.90.550.10">
    <property type="entry name" value="Spore Coat Polysaccharide Biosynthesis Protein SpsA, Chain A"/>
    <property type="match status" value="1"/>
</dbReference>
<gene>
    <name evidence="2" type="ORF">D3227_25870</name>
</gene>
<dbReference type="InterPro" id="IPR050834">
    <property type="entry name" value="Glycosyltransf_2"/>
</dbReference>
<organism evidence="2 3">
    <name type="scientific">Mesorhizobium waimense</name>
    <dbReference type="NCBI Taxonomy" id="1300307"/>
    <lineage>
        <taxon>Bacteria</taxon>
        <taxon>Pseudomonadati</taxon>
        <taxon>Pseudomonadota</taxon>
        <taxon>Alphaproteobacteria</taxon>
        <taxon>Hyphomicrobiales</taxon>
        <taxon>Phyllobacteriaceae</taxon>
        <taxon>Mesorhizobium</taxon>
    </lineage>
</organism>
<dbReference type="OrthoDB" id="174925at2"/>
<reference evidence="2 3" key="1">
    <citation type="submission" date="2018-09" db="EMBL/GenBank/DDBJ databases">
        <title>Mesorhizobium carmichaelinearum sp. nov. isolated from Carmichaelinea spp. root nodules in New Zealand.</title>
        <authorList>
            <person name="De Meyer S.E."/>
        </authorList>
    </citation>
    <scope>NUCLEOTIDE SEQUENCE [LARGE SCALE GENOMIC DNA]</scope>
    <source>
        <strain evidence="2 3">ICMP19557</strain>
    </source>
</reference>
<keyword evidence="2" id="KW-0808">Transferase</keyword>
<accession>A0A3A5KEQ0</accession>
<protein>
    <submittedName>
        <fullName evidence="2">Glycosyltransferase</fullName>
    </submittedName>
</protein>
<dbReference type="EMBL" id="QZWZ01000024">
    <property type="protein sequence ID" value="RJT32826.1"/>
    <property type="molecule type" value="Genomic_DNA"/>
</dbReference>
<dbReference type="SUPFAM" id="SSF53448">
    <property type="entry name" value="Nucleotide-diphospho-sugar transferases"/>
    <property type="match status" value="1"/>
</dbReference>
<feature type="domain" description="Glycosyltransferase 2-like" evidence="1">
    <location>
        <begin position="15"/>
        <end position="146"/>
    </location>
</feature>
<proteinExistence type="predicted"/>
<sequence length="352" mass="38815">MEDTSPPFELPRVAVVITCYNYRLYVEQAIRSVLAQTYRNWDCVIVDDASTDGSAEHVRELLQTIGDSRLRLLARSENGGQIAGFRDGFAATDAPFVAFLDADDIWLPNFLLAHLSAHLNATRSASLSSSDVFFIDSERTLLASTYVMLRKPRPEPEAAGIGIPAFRQLGAMAGELAHQSDHPVTYFGPGAYGWMWAPTSSMVFRRGALEPVLAFPFRVKTGTDYFAATCAHLAAGSLILSESLGLYRLHGGNASAGAAYAGGHVQQSPPYLAHDATMGADVLDYVLAHAERLRAINGRDFVPGFMAQHVRRFGTLAADPRLMPFLGRKNRWRQLRKRFARRVRQLFGEAPR</sequence>
<dbReference type="PANTHER" id="PTHR43685:SF2">
    <property type="entry name" value="GLYCOSYLTRANSFERASE 2-LIKE DOMAIN-CONTAINING PROTEIN"/>
    <property type="match status" value="1"/>
</dbReference>
<comment type="caution">
    <text evidence="2">The sequence shown here is derived from an EMBL/GenBank/DDBJ whole genome shotgun (WGS) entry which is preliminary data.</text>
</comment>
<dbReference type="AlphaFoldDB" id="A0A3A5KEQ0"/>
<dbReference type="InterPro" id="IPR001173">
    <property type="entry name" value="Glyco_trans_2-like"/>
</dbReference>